<protein>
    <recommendedName>
        <fullName evidence="6">Peptidase S8/S53 domain-containing protein</fullName>
    </recommendedName>
</protein>
<dbReference type="Proteomes" id="UP000708208">
    <property type="component" value="Unassembled WGS sequence"/>
</dbReference>
<dbReference type="PANTHER" id="PTHR43806">
    <property type="entry name" value="PEPTIDASE S8"/>
    <property type="match status" value="1"/>
</dbReference>
<keyword evidence="1 4" id="KW-0645">Protease</keyword>
<dbReference type="EMBL" id="CAJVCH010110325">
    <property type="protein sequence ID" value="CAG7724511.1"/>
    <property type="molecule type" value="Genomic_DNA"/>
</dbReference>
<dbReference type="InterPro" id="IPR000209">
    <property type="entry name" value="Peptidase_S8/S53_dom"/>
</dbReference>
<proteinExistence type="inferred from homology"/>
<evidence type="ECO:0000256" key="3">
    <source>
        <dbReference type="ARBA" id="ARBA00022825"/>
    </source>
</evidence>
<evidence type="ECO:0000313" key="8">
    <source>
        <dbReference type="Proteomes" id="UP000708208"/>
    </source>
</evidence>
<dbReference type="InterPro" id="IPR023828">
    <property type="entry name" value="Peptidase_S8_Ser-AS"/>
</dbReference>
<feature type="active site" description="Charge relay system" evidence="4">
    <location>
        <position position="437"/>
    </location>
</feature>
<dbReference type="PROSITE" id="PS00138">
    <property type="entry name" value="SUBTILASE_SER"/>
    <property type="match status" value="1"/>
</dbReference>
<dbReference type="PANTHER" id="PTHR43806:SF67">
    <property type="entry name" value="EGF-LIKE DOMAIN-CONTAINING PROTEIN"/>
    <property type="match status" value="1"/>
</dbReference>
<gene>
    <name evidence="7" type="ORF">AFUS01_LOCUS13527</name>
</gene>
<keyword evidence="3 4" id="KW-0720">Serine protease</keyword>
<organism evidence="7 8">
    <name type="scientific">Allacma fusca</name>
    <dbReference type="NCBI Taxonomy" id="39272"/>
    <lineage>
        <taxon>Eukaryota</taxon>
        <taxon>Metazoa</taxon>
        <taxon>Ecdysozoa</taxon>
        <taxon>Arthropoda</taxon>
        <taxon>Hexapoda</taxon>
        <taxon>Collembola</taxon>
        <taxon>Symphypleona</taxon>
        <taxon>Sminthuridae</taxon>
        <taxon>Allacma</taxon>
    </lineage>
</organism>
<evidence type="ECO:0000256" key="4">
    <source>
        <dbReference type="PROSITE-ProRule" id="PRU01240"/>
    </source>
</evidence>
<accession>A0A8J2JR08</accession>
<comment type="caution">
    <text evidence="7">The sequence shown here is derived from an EMBL/GenBank/DDBJ whole genome shotgun (WGS) entry which is preliminary data.</text>
</comment>
<keyword evidence="5" id="KW-0732">Signal</keyword>
<dbReference type="AlphaFoldDB" id="A0A8J2JR08"/>
<evidence type="ECO:0000259" key="6">
    <source>
        <dbReference type="Pfam" id="PF00082"/>
    </source>
</evidence>
<dbReference type="OrthoDB" id="7775224at2759"/>
<feature type="domain" description="Peptidase S8/S53" evidence="6">
    <location>
        <begin position="215"/>
        <end position="470"/>
    </location>
</feature>
<feature type="active site" description="Charge relay system" evidence="4">
    <location>
        <position position="266"/>
    </location>
</feature>
<evidence type="ECO:0000256" key="5">
    <source>
        <dbReference type="SAM" id="SignalP"/>
    </source>
</evidence>
<comment type="similarity">
    <text evidence="4">Belongs to the peptidase S8 family.</text>
</comment>
<dbReference type="PROSITE" id="PS51892">
    <property type="entry name" value="SUBTILASE"/>
    <property type="match status" value="1"/>
</dbReference>
<dbReference type="GO" id="GO:0006508">
    <property type="term" value="P:proteolysis"/>
    <property type="evidence" value="ECO:0007669"/>
    <property type="project" value="UniProtKB-KW"/>
</dbReference>
<evidence type="ECO:0000256" key="2">
    <source>
        <dbReference type="ARBA" id="ARBA00022801"/>
    </source>
</evidence>
<feature type="chain" id="PRO_5035228706" description="Peptidase S8/S53 domain-containing protein" evidence="5">
    <location>
        <begin position="19"/>
        <end position="511"/>
    </location>
</feature>
<evidence type="ECO:0000313" key="7">
    <source>
        <dbReference type="EMBL" id="CAG7724511.1"/>
    </source>
</evidence>
<feature type="signal peptide" evidence="5">
    <location>
        <begin position="1"/>
        <end position="18"/>
    </location>
</feature>
<evidence type="ECO:0000256" key="1">
    <source>
        <dbReference type="ARBA" id="ARBA00022670"/>
    </source>
</evidence>
<keyword evidence="8" id="KW-1185">Reference proteome</keyword>
<dbReference type="InterPro" id="IPR050131">
    <property type="entry name" value="Peptidase_S8_subtilisin-like"/>
</dbReference>
<sequence length="511" mass="53435">MKIQIAFVLVGLACSALAAKATVEPQILKNLETSKTTNVLVTFKKADTASVLARFDSLALATRDAKLNTMHAILKDHADTIQADVISMLEKSTSVDNDNIRQLWITAELIVRDVDKATVEALSNHDDVESLIAEKFYPLEPIERRELSEDEITPLAQWGVDAIRAGTVHGRVAERFIPLEPVERRELSEEEIAPLAQWGVDAIRAGTVHGRGNSGQGIVVANIDTGVRYTHIALRSNFRGTIQGNNNYAWYAPTGKAANPSDSQGHGTHTMGTIAGTANGIGVAPGATWVACKGCGAVSCSTFDLTECGNWVACPTNTAGGSPDCTKAPNVSSNSWGGGQGDSWYDNIIAAWRRVNIVPLFSAGNSGPSCRTANSPSDRQGAIAVGSTTSGNVVSSFSSVGPTVDGRMKPDIAAPGSSVVSASSSSDTGYATMSGTSMACPHAAGLSALILHDRPNLTVDQLKAALVSGSQRITASGKTCSGVSDSVYPNHHVGAGRIDAVASTGFAVKNY</sequence>
<feature type="active site" description="Charge relay system" evidence="4">
    <location>
        <position position="224"/>
    </location>
</feature>
<reference evidence="7" key="1">
    <citation type="submission" date="2021-06" db="EMBL/GenBank/DDBJ databases">
        <authorList>
            <person name="Hodson N. C."/>
            <person name="Mongue J. A."/>
            <person name="Jaron S. K."/>
        </authorList>
    </citation>
    <scope>NUCLEOTIDE SEQUENCE</scope>
</reference>
<name>A0A8J2JR08_9HEXA</name>
<dbReference type="Pfam" id="PF00082">
    <property type="entry name" value="Peptidase_S8"/>
    <property type="match status" value="1"/>
</dbReference>
<dbReference type="GO" id="GO:0004252">
    <property type="term" value="F:serine-type endopeptidase activity"/>
    <property type="evidence" value="ECO:0007669"/>
    <property type="project" value="UniProtKB-UniRule"/>
</dbReference>
<keyword evidence="2 4" id="KW-0378">Hydrolase</keyword>